<organism evidence="1 2">
    <name type="scientific">Bacillus cereus HuB4-4</name>
    <dbReference type="NCBI Taxonomy" id="1053211"/>
    <lineage>
        <taxon>Bacteria</taxon>
        <taxon>Bacillati</taxon>
        <taxon>Bacillota</taxon>
        <taxon>Bacilli</taxon>
        <taxon>Bacillales</taxon>
        <taxon>Bacillaceae</taxon>
        <taxon>Bacillus</taxon>
        <taxon>Bacillus cereus group</taxon>
    </lineage>
</organism>
<evidence type="ECO:0000313" key="1">
    <source>
        <dbReference type="EMBL" id="EOP88121.1"/>
    </source>
</evidence>
<protein>
    <submittedName>
        <fullName evidence="1">Uncharacterized protein</fullName>
    </submittedName>
</protein>
<accession>A0A9W5QU87</accession>
<dbReference type="EMBL" id="AHEF01000058">
    <property type="protein sequence ID" value="EOP88121.1"/>
    <property type="molecule type" value="Genomic_DNA"/>
</dbReference>
<gene>
    <name evidence="1" type="ORF">IGM_03110</name>
</gene>
<evidence type="ECO:0000313" key="2">
    <source>
        <dbReference type="Proteomes" id="UP000014009"/>
    </source>
</evidence>
<reference evidence="1 2" key="1">
    <citation type="submission" date="2012-12" db="EMBL/GenBank/DDBJ databases">
        <title>The Genome Sequence of Bacillus cereus HuB4-4.</title>
        <authorList>
            <consortium name="The Broad Institute Genome Sequencing Platform"/>
            <consortium name="The Broad Institute Genome Sequencing Center for Infectious Disease"/>
            <person name="Feldgarden M."/>
            <person name="Van der Auwera G.A."/>
            <person name="Mahillon J."/>
            <person name="Duprez V."/>
            <person name="Timmery S."/>
            <person name="Mattelet C."/>
            <person name="Dierick K."/>
            <person name="Sun M."/>
            <person name="Yu Z."/>
            <person name="Zhu L."/>
            <person name="Hu X."/>
            <person name="Shank E.B."/>
            <person name="Swiecicka I."/>
            <person name="Hansen B.M."/>
            <person name="Andrup L."/>
            <person name="Walker B."/>
            <person name="Young S.K."/>
            <person name="Zeng Q."/>
            <person name="Gargeya S."/>
            <person name="Fitzgerald M."/>
            <person name="Haas B."/>
            <person name="Abouelleil A."/>
            <person name="Alvarado L."/>
            <person name="Arachchi H.M."/>
            <person name="Berlin A.M."/>
            <person name="Chapman S.B."/>
            <person name="Dewar J."/>
            <person name="Goldberg J."/>
            <person name="Griggs A."/>
            <person name="Gujja S."/>
            <person name="Hansen M."/>
            <person name="Howarth C."/>
            <person name="Imamovic A."/>
            <person name="Larimer J."/>
            <person name="McCowan C."/>
            <person name="Murphy C."/>
            <person name="Neiman D."/>
            <person name="Pearson M."/>
            <person name="Priest M."/>
            <person name="Roberts A."/>
            <person name="Saif S."/>
            <person name="Shea T."/>
            <person name="Sisk P."/>
            <person name="Sykes S."/>
            <person name="Wortman J."/>
            <person name="Nusbaum C."/>
            <person name="Birren B."/>
        </authorList>
    </citation>
    <scope>NUCLEOTIDE SEQUENCE [LARGE SCALE GENOMIC DNA]</scope>
    <source>
        <strain evidence="1 2">HuB4-4</strain>
    </source>
</reference>
<dbReference type="Proteomes" id="UP000014009">
    <property type="component" value="Unassembled WGS sequence"/>
</dbReference>
<sequence length="68" mass="7819">MTDYFKIKSKLRPIKGLPIVLSNKDNEPLESVTKEANRLEVKITTPQIGESITLKSTNYPSTAWWREI</sequence>
<comment type="caution">
    <text evidence="1">The sequence shown here is derived from an EMBL/GenBank/DDBJ whole genome shotgun (WGS) entry which is preliminary data.</text>
</comment>
<proteinExistence type="predicted"/>
<dbReference type="AlphaFoldDB" id="A0A9W5QU87"/>
<dbReference type="RefSeq" id="WP_016098594.1">
    <property type="nucleotide sequence ID" value="NZ_KB976537.1"/>
</dbReference>
<name>A0A9W5QU87_BACCE</name>